<keyword evidence="3" id="KW-0645">Protease</keyword>
<dbReference type="InterPro" id="IPR057601">
    <property type="entry name" value="Oar-like_b-barrel"/>
</dbReference>
<evidence type="ECO:0000259" key="1">
    <source>
        <dbReference type="Pfam" id="PF07715"/>
    </source>
</evidence>
<dbReference type="Pfam" id="PF13620">
    <property type="entry name" value="CarboxypepD_reg"/>
    <property type="match status" value="1"/>
</dbReference>
<reference evidence="3" key="2">
    <citation type="submission" date="2023-04" db="EMBL/GenBank/DDBJ databases">
        <authorList>
            <person name="Bu L."/>
            <person name="Lu L."/>
            <person name="Laidemitt M.R."/>
            <person name="Zhang S.M."/>
            <person name="Mutuku M."/>
            <person name="Mkoji G."/>
            <person name="Steinauer M."/>
            <person name="Loker E.S."/>
        </authorList>
    </citation>
    <scope>NUCLEOTIDE SEQUENCE</scope>
    <source>
        <strain evidence="3">KasaAsao</strain>
        <tissue evidence="3">Whole Snail</tissue>
    </source>
</reference>
<comment type="caution">
    <text evidence="3">The sequence shown here is derived from an EMBL/GenBank/DDBJ whole genome shotgun (WGS) entry which is preliminary data.</text>
</comment>
<evidence type="ECO:0000313" key="3">
    <source>
        <dbReference type="EMBL" id="KAK0038690.1"/>
    </source>
</evidence>
<keyword evidence="3" id="KW-0121">Carboxypeptidase</keyword>
<dbReference type="Proteomes" id="UP001233172">
    <property type="component" value="Unassembled WGS sequence"/>
</dbReference>
<reference evidence="3" key="1">
    <citation type="journal article" date="2023" name="PLoS Negl. Trop. Dis.">
        <title>A genome sequence for Biomphalaria pfeifferi, the major vector snail for the human-infecting parasite Schistosoma mansoni.</title>
        <authorList>
            <person name="Bu L."/>
            <person name="Lu L."/>
            <person name="Laidemitt M.R."/>
            <person name="Zhang S.M."/>
            <person name="Mutuku M."/>
            <person name="Mkoji G."/>
            <person name="Steinauer M."/>
            <person name="Loker E.S."/>
        </authorList>
    </citation>
    <scope>NUCLEOTIDE SEQUENCE</scope>
    <source>
        <strain evidence="3">KasaAsao</strain>
    </source>
</reference>
<dbReference type="SUPFAM" id="SSF56935">
    <property type="entry name" value="Porins"/>
    <property type="match status" value="1"/>
</dbReference>
<dbReference type="InterPro" id="IPR039426">
    <property type="entry name" value="TonB-dep_rcpt-like"/>
</dbReference>
<dbReference type="PROSITE" id="PS52016">
    <property type="entry name" value="TONB_DEPENDENT_REC_3"/>
    <property type="match status" value="1"/>
</dbReference>
<dbReference type="Pfam" id="PF25183">
    <property type="entry name" value="OMP_b-brl_4"/>
    <property type="match status" value="1"/>
</dbReference>
<protein>
    <submittedName>
        <fullName evidence="3">Carboxypeptidase regulatory-like domain-containing protein</fullName>
    </submittedName>
</protein>
<sequence>MPVSAQKTSGQISGNVVDQSGATIPDATITATQIGTGLQRTATTSEDGNYSLTDLPIGVYKISVKKSGFKEAVVDNISVNVASTTRQDVSLQVGAVGEVVTITADVVQVETQTGTVGEVVTGEQVRELPLNGRSFVQLTQLQPGVSAQNNFDSKNKGLFAGVDFSVNGNSAQSNLFLTDGANNNDTGSNRTILLYPSIEAIAEFKSLRNSYGPEYGQAAGAIVSIVTRGGENQFHGSLFYFGRNDVLNSAEFFTNRSGLKKDPLRRNDFGFSLGGPILKDRLFFFYSQEWNKELRGCNAHGECPDSGGKRR</sequence>
<gene>
    <name evidence="3" type="ORF">Bpfe_031551</name>
</gene>
<dbReference type="GO" id="GO:0004180">
    <property type="term" value="F:carboxypeptidase activity"/>
    <property type="evidence" value="ECO:0007669"/>
    <property type="project" value="UniProtKB-KW"/>
</dbReference>
<name>A0AAD8AP95_BIOPF</name>
<dbReference type="EMBL" id="JASAOG010000495">
    <property type="protein sequence ID" value="KAK0038690.1"/>
    <property type="molecule type" value="Genomic_DNA"/>
</dbReference>
<proteinExistence type="predicted"/>
<evidence type="ECO:0000259" key="2">
    <source>
        <dbReference type="Pfam" id="PF25183"/>
    </source>
</evidence>
<accession>A0AAD8AP95</accession>
<feature type="domain" description="TonB-dependent transporter Oar-like beta-barrel" evidence="2">
    <location>
        <begin position="226"/>
        <end position="294"/>
    </location>
</feature>
<feature type="domain" description="TonB-dependent receptor plug" evidence="1">
    <location>
        <begin position="118"/>
        <end position="220"/>
    </location>
</feature>
<dbReference type="InterPro" id="IPR013784">
    <property type="entry name" value="Carb-bd-like_fold"/>
</dbReference>
<keyword evidence="3" id="KW-0378">Hydrolase</keyword>
<dbReference type="InterPro" id="IPR012910">
    <property type="entry name" value="Plug_dom"/>
</dbReference>
<keyword evidence="4" id="KW-1185">Reference proteome</keyword>
<organism evidence="3 4">
    <name type="scientific">Biomphalaria pfeifferi</name>
    <name type="common">Bloodfluke planorb</name>
    <name type="synonym">Freshwater snail</name>
    <dbReference type="NCBI Taxonomy" id="112525"/>
    <lineage>
        <taxon>Eukaryota</taxon>
        <taxon>Metazoa</taxon>
        <taxon>Spiralia</taxon>
        <taxon>Lophotrochozoa</taxon>
        <taxon>Mollusca</taxon>
        <taxon>Gastropoda</taxon>
        <taxon>Heterobranchia</taxon>
        <taxon>Euthyneura</taxon>
        <taxon>Panpulmonata</taxon>
        <taxon>Hygrophila</taxon>
        <taxon>Lymnaeoidea</taxon>
        <taxon>Planorbidae</taxon>
        <taxon>Biomphalaria</taxon>
    </lineage>
</organism>
<evidence type="ECO:0000313" key="4">
    <source>
        <dbReference type="Proteomes" id="UP001233172"/>
    </source>
</evidence>
<dbReference type="Gene3D" id="2.60.40.1120">
    <property type="entry name" value="Carboxypeptidase-like, regulatory domain"/>
    <property type="match status" value="1"/>
</dbReference>
<dbReference type="Pfam" id="PF07715">
    <property type="entry name" value="Plug"/>
    <property type="match status" value="1"/>
</dbReference>
<dbReference type="GO" id="GO:0030246">
    <property type="term" value="F:carbohydrate binding"/>
    <property type="evidence" value="ECO:0007669"/>
    <property type="project" value="InterPro"/>
</dbReference>
<dbReference type="SUPFAM" id="SSF49452">
    <property type="entry name" value="Starch-binding domain-like"/>
    <property type="match status" value="1"/>
</dbReference>
<dbReference type="AlphaFoldDB" id="A0AAD8AP95"/>